<protein>
    <recommendedName>
        <fullName evidence="3">Lipoprotein</fullName>
    </recommendedName>
</protein>
<dbReference type="InterPro" id="IPR016875">
    <property type="entry name" value="UCP028200"/>
</dbReference>
<dbReference type="PIRSF" id="PIRSF028200">
    <property type="entry name" value="UCP028200"/>
    <property type="match status" value="1"/>
</dbReference>
<gene>
    <name evidence="1" type="ORF">Kalk_16560</name>
</gene>
<dbReference type="PROSITE" id="PS51257">
    <property type="entry name" value="PROKAR_LIPOPROTEIN"/>
    <property type="match status" value="1"/>
</dbReference>
<keyword evidence="2" id="KW-1185">Reference proteome</keyword>
<evidence type="ECO:0000313" key="1">
    <source>
        <dbReference type="EMBL" id="AUM13939.1"/>
    </source>
</evidence>
<name>A0A2K9LNJ0_9GAMM</name>
<dbReference type="KEGG" id="kak:Kalk_16560"/>
<dbReference type="RefSeq" id="WP_101895314.1">
    <property type="nucleotide sequence ID" value="NZ_CP022684.1"/>
</dbReference>
<evidence type="ECO:0008006" key="3">
    <source>
        <dbReference type="Google" id="ProtNLM"/>
    </source>
</evidence>
<dbReference type="EMBL" id="CP022684">
    <property type="protein sequence ID" value="AUM13939.1"/>
    <property type="molecule type" value="Genomic_DNA"/>
</dbReference>
<dbReference type="Proteomes" id="UP000235116">
    <property type="component" value="Chromosome"/>
</dbReference>
<dbReference type="AlphaFoldDB" id="A0A2K9LNJ0"/>
<dbReference type="OrthoDB" id="5767052at2"/>
<accession>A0A2K9LNJ0</accession>
<reference evidence="2" key="1">
    <citation type="submission" date="2017-08" db="EMBL/GenBank/DDBJ databases">
        <title>Direct submision.</title>
        <authorList>
            <person name="Kim S.-J."/>
            <person name="Rhee S.-K."/>
        </authorList>
    </citation>
    <scope>NUCLEOTIDE SEQUENCE [LARGE SCALE GENOMIC DNA]</scope>
    <source>
        <strain evidence="2">GI5</strain>
    </source>
</reference>
<sequence length="282" mass="33239">MQRLVRISLVLLMSVALTGCGVRFVYNQLDWLIPWYLDDYIELESEQEALFESRLASYLDWHRDDQLPKYAAFLHQIADKAETGLTVQDIAQIELQTEDFAQTLMDRMLTDLIDLLATASDKQIEQLFKRLKQDNETYRKEYIDVSPAKQRKARLKEVIKYAERWTGRLSDDQVLAISTWAEQFELMGPEIEQARLAWQQEFKRILMLREDRAAYDAAFRELIRNPKFGRSAKLQEKLEHNSEQVLQLYLALDKTLSPSQRKHMVDKLRSYADDFLILAQQK</sequence>
<dbReference type="Pfam" id="PF19795">
    <property type="entry name" value="DUF6279"/>
    <property type="match status" value="1"/>
</dbReference>
<proteinExistence type="predicted"/>
<evidence type="ECO:0000313" key="2">
    <source>
        <dbReference type="Proteomes" id="UP000235116"/>
    </source>
</evidence>
<organism evidence="1 2">
    <name type="scientific">Ketobacter alkanivorans</name>
    <dbReference type="NCBI Taxonomy" id="1917421"/>
    <lineage>
        <taxon>Bacteria</taxon>
        <taxon>Pseudomonadati</taxon>
        <taxon>Pseudomonadota</taxon>
        <taxon>Gammaproteobacteria</taxon>
        <taxon>Pseudomonadales</taxon>
        <taxon>Ketobacteraceae</taxon>
        <taxon>Ketobacter</taxon>
    </lineage>
</organism>